<evidence type="ECO:0000313" key="3">
    <source>
        <dbReference type="WBParaSite" id="OFLC_0001164601-mRNA-1"/>
    </source>
</evidence>
<accession>A0A183HVY4</accession>
<reference evidence="3" key="1">
    <citation type="submission" date="2016-06" db="UniProtKB">
        <authorList>
            <consortium name="WormBaseParasite"/>
        </authorList>
    </citation>
    <scope>IDENTIFICATION</scope>
</reference>
<dbReference type="STRING" id="387005.A0A183HVY4"/>
<dbReference type="EMBL" id="UZAJ01017091">
    <property type="protein sequence ID" value="VDO78143.1"/>
    <property type="molecule type" value="Genomic_DNA"/>
</dbReference>
<evidence type="ECO:0000313" key="2">
    <source>
        <dbReference type="Proteomes" id="UP000267606"/>
    </source>
</evidence>
<organism evidence="3">
    <name type="scientific">Onchocerca flexuosa</name>
    <dbReference type="NCBI Taxonomy" id="387005"/>
    <lineage>
        <taxon>Eukaryota</taxon>
        <taxon>Metazoa</taxon>
        <taxon>Ecdysozoa</taxon>
        <taxon>Nematoda</taxon>
        <taxon>Chromadorea</taxon>
        <taxon>Rhabditida</taxon>
        <taxon>Spirurina</taxon>
        <taxon>Spiruromorpha</taxon>
        <taxon>Filarioidea</taxon>
        <taxon>Onchocercidae</taxon>
        <taxon>Onchocerca</taxon>
    </lineage>
</organism>
<protein>
    <submittedName>
        <fullName evidence="3">DUF3265 domain-containing protein</fullName>
    </submittedName>
</protein>
<dbReference type="Proteomes" id="UP000267606">
    <property type="component" value="Unassembled WGS sequence"/>
</dbReference>
<proteinExistence type="predicted"/>
<dbReference type="AlphaFoldDB" id="A0A183HVY4"/>
<sequence length="95" mass="11062">MAHCFCRQKENNLFKPPVLNVQSNYLDEQCITVDENDKPLRPESKRFCHSAETYISWAVFSSNYLISAIKRACNFSTSLKFGRYVYCVLTLTGFY</sequence>
<name>A0A183HVY4_9BILA</name>
<keyword evidence="2" id="KW-1185">Reference proteome</keyword>
<gene>
    <name evidence="1" type="ORF">OFLC_LOCUS11649</name>
</gene>
<dbReference type="WBParaSite" id="OFLC_0001164601-mRNA-1">
    <property type="protein sequence ID" value="OFLC_0001164601-mRNA-1"/>
    <property type="gene ID" value="OFLC_0001164601"/>
</dbReference>
<evidence type="ECO:0000313" key="1">
    <source>
        <dbReference type="EMBL" id="VDO78143.1"/>
    </source>
</evidence>
<reference evidence="1 2" key="2">
    <citation type="submission" date="2018-11" db="EMBL/GenBank/DDBJ databases">
        <authorList>
            <consortium name="Pathogen Informatics"/>
        </authorList>
    </citation>
    <scope>NUCLEOTIDE SEQUENCE [LARGE SCALE GENOMIC DNA]</scope>
</reference>
<dbReference type="Gene3D" id="3.90.79.10">
    <property type="entry name" value="Nucleoside Triphosphate Pyrophosphohydrolase"/>
    <property type="match status" value="1"/>
</dbReference>